<dbReference type="EMBL" id="JACHCA010000022">
    <property type="protein sequence ID" value="MBB6131282.1"/>
    <property type="molecule type" value="Genomic_DNA"/>
</dbReference>
<dbReference type="EC" id="6.3.2.5" evidence="2"/>
<gene>
    <name evidence="2" type="ORF">HDF22_005433</name>
</gene>
<dbReference type="GO" id="GO:0004633">
    <property type="term" value="F:phosphopantothenoylcysteine decarboxylase activity"/>
    <property type="evidence" value="ECO:0007669"/>
    <property type="project" value="UniProtKB-EC"/>
</dbReference>
<evidence type="ECO:0000313" key="2">
    <source>
        <dbReference type="EMBL" id="MBB6131282.1"/>
    </source>
</evidence>
<protein>
    <submittedName>
        <fullName evidence="2">Phosphopantothenoylcysteine decarboxylase/phosphopantothenate--cysteine ligase</fullName>
        <ecNumber evidence="2">4.1.1.36</ecNumber>
        <ecNumber evidence="2">6.3.2.5</ecNumber>
    </submittedName>
</protein>
<dbReference type="AlphaFoldDB" id="A0A841JLY4"/>
<keyword evidence="2" id="KW-0436">Ligase</keyword>
<keyword evidence="2" id="KW-0456">Lyase</keyword>
<reference evidence="2 3" key="1">
    <citation type="submission" date="2020-08" db="EMBL/GenBank/DDBJ databases">
        <title>Genomic Encyclopedia of Type Strains, Phase IV (KMG-V): Genome sequencing to study the core and pangenomes of soil and plant-associated prokaryotes.</title>
        <authorList>
            <person name="Whitman W."/>
        </authorList>
    </citation>
    <scope>NUCLEOTIDE SEQUENCE [LARGE SCALE GENOMIC DNA]</scope>
    <source>
        <strain evidence="2 3">MP601</strain>
    </source>
</reference>
<dbReference type="RefSeq" id="WP_183589819.1">
    <property type="nucleotide sequence ID" value="NZ_JACHCA010000022.1"/>
</dbReference>
<name>A0A841JLY4_9SPHI</name>
<dbReference type="Gene3D" id="3.40.50.10300">
    <property type="entry name" value="CoaB-like"/>
    <property type="match status" value="1"/>
</dbReference>
<proteinExistence type="predicted"/>
<organism evidence="2 3">
    <name type="scientific">Mucilaginibacter lappiensis</name>
    <dbReference type="NCBI Taxonomy" id="354630"/>
    <lineage>
        <taxon>Bacteria</taxon>
        <taxon>Pseudomonadati</taxon>
        <taxon>Bacteroidota</taxon>
        <taxon>Sphingobacteriia</taxon>
        <taxon>Sphingobacteriales</taxon>
        <taxon>Sphingobacteriaceae</taxon>
        <taxon>Mucilaginibacter</taxon>
    </lineage>
</organism>
<dbReference type="InterPro" id="IPR007085">
    <property type="entry name" value="DNA/pantothenate-metab_flavo_C"/>
</dbReference>
<accession>A0A841JLY4</accession>
<dbReference type="SUPFAM" id="SSF102645">
    <property type="entry name" value="CoaB-like"/>
    <property type="match status" value="1"/>
</dbReference>
<dbReference type="Pfam" id="PF04127">
    <property type="entry name" value="DFP"/>
    <property type="match status" value="1"/>
</dbReference>
<dbReference type="GO" id="GO:0004632">
    <property type="term" value="F:phosphopantothenate--cysteine ligase activity"/>
    <property type="evidence" value="ECO:0007669"/>
    <property type="project" value="UniProtKB-EC"/>
</dbReference>
<dbReference type="InterPro" id="IPR035929">
    <property type="entry name" value="CoaB-like_sf"/>
</dbReference>
<evidence type="ECO:0000259" key="1">
    <source>
        <dbReference type="Pfam" id="PF04127"/>
    </source>
</evidence>
<dbReference type="EC" id="4.1.1.36" evidence="2"/>
<evidence type="ECO:0000313" key="3">
    <source>
        <dbReference type="Proteomes" id="UP000548326"/>
    </source>
</evidence>
<feature type="domain" description="DNA/pantothenate metabolism flavoprotein C-terminal" evidence="1">
    <location>
        <begin position="7"/>
        <end position="214"/>
    </location>
</feature>
<dbReference type="Proteomes" id="UP000548326">
    <property type="component" value="Unassembled WGS sequence"/>
</dbReference>
<sequence>MNTTTKGPLVLITAGPTREAIDPVRYISNHSSGKMGYAIASAFLEQGCTVVLVSGPVGLALAHPNLSIIHVQSADEMFAASQPYFQSAQIVVFAAAVADYKPAEIFTYKMKKSTSEFELKMVKNVDIACEFGQVKRNDQIAVGFALETNNEEQNAVHKLYKKNFDLIVLNSTQDSGATFGFDTNKITIINKDLVFQSFPLQSKQEAGRDITKAALRLATNHTPIAQHH</sequence>
<comment type="caution">
    <text evidence="2">The sequence shown here is derived from an EMBL/GenBank/DDBJ whole genome shotgun (WGS) entry which is preliminary data.</text>
</comment>
<dbReference type="GO" id="GO:0015937">
    <property type="term" value="P:coenzyme A biosynthetic process"/>
    <property type="evidence" value="ECO:0007669"/>
    <property type="project" value="UniProtKB-ARBA"/>
</dbReference>